<comment type="caution">
    <text evidence="11">The sequence shown here is derived from an EMBL/GenBank/DDBJ whole genome shotgun (WGS) entry which is preliminary data.</text>
</comment>
<dbReference type="InterPro" id="IPR053822">
    <property type="entry name" value="SDE2-like_dom"/>
</dbReference>
<keyword evidence="6" id="KW-0508">mRNA splicing</keyword>
<dbReference type="GO" id="GO:0008380">
    <property type="term" value="P:RNA splicing"/>
    <property type="evidence" value="ECO:0007669"/>
    <property type="project" value="UniProtKB-KW"/>
</dbReference>
<evidence type="ECO:0000256" key="9">
    <source>
        <dbReference type="SAM" id="MobiDB-lite"/>
    </source>
</evidence>
<evidence type="ECO:0000256" key="2">
    <source>
        <dbReference type="ARBA" id="ARBA00004496"/>
    </source>
</evidence>
<dbReference type="InterPro" id="IPR051421">
    <property type="entry name" value="RNA_Proc_DNA_Dmg_Regulator"/>
</dbReference>
<evidence type="ECO:0000256" key="3">
    <source>
        <dbReference type="ARBA" id="ARBA00008726"/>
    </source>
</evidence>
<proteinExistence type="inferred from homology"/>
<feature type="domain" description="SDE2-like" evidence="10">
    <location>
        <begin position="73"/>
        <end position="174"/>
    </location>
</feature>
<evidence type="ECO:0000256" key="7">
    <source>
        <dbReference type="ARBA" id="ARBA00023242"/>
    </source>
</evidence>
<feature type="compositionally biased region" description="Low complexity" evidence="9">
    <location>
        <begin position="200"/>
        <end position="217"/>
    </location>
</feature>
<accession>A0A9W7YHR4</accession>
<comment type="subcellular location">
    <subcellularLocation>
        <location evidence="2">Cytoplasm</location>
    </subcellularLocation>
    <subcellularLocation>
        <location evidence="1">Nucleus</location>
    </subcellularLocation>
</comment>
<dbReference type="GO" id="GO:0005634">
    <property type="term" value="C:nucleus"/>
    <property type="evidence" value="ECO:0007669"/>
    <property type="project" value="UniProtKB-SubCell"/>
</dbReference>
<feature type="region of interest" description="Disordered" evidence="9">
    <location>
        <begin position="170"/>
        <end position="241"/>
    </location>
</feature>
<evidence type="ECO:0000313" key="12">
    <source>
        <dbReference type="Proteomes" id="UP001143981"/>
    </source>
</evidence>
<dbReference type="AlphaFoldDB" id="A0A9W7YHR4"/>
<gene>
    <name evidence="11" type="ORF">LPJ61_000748</name>
</gene>
<comment type="similarity">
    <text evidence="3">Belongs to the SDE2 family.</text>
</comment>
<dbReference type="OrthoDB" id="547031at2759"/>
<keyword evidence="12" id="KW-1185">Reference proteome</keyword>
<organism evidence="11 12">
    <name type="scientific">Coemansia biformis</name>
    <dbReference type="NCBI Taxonomy" id="1286918"/>
    <lineage>
        <taxon>Eukaryota</taxon>
        <taxon>Fungi</taxon>
        <taxon>Fungi incertae sedis</taxon>
        <taxon>Zoopagomycota</taxon>
        <taxon>Kickxellomycotina</taxon>
        <taxon>Kickxellomycetes</taxon>
        <taxon>Kickxellales</taxon>
        <taxon>Kickxellaceae</taxon>
        <taxon>Coemansia</taxon>
    </lineage>
</organism>
<keyword evidence="8" id="KW-0131">Cell cycle</keyword>
<evidence type="ECO:0000256" key="4">
    <source>
        <dbReference type="ARBA" id="ARBA00022490"/>
    </source>
</evidence>
<sequence>MLVLLDVPGRGTSSFDVCSARPLEDLAAQASARLGAAFPWDSAYVAGRNGLSASEALAASSLPWLALRGRLVGGKGGFGSTLRSQGSRMSQNKPNDFDDCRDLYGRRLRTLKEAKSITEKLEREESAREGAAERRRKKIADGLKDRPAKKHRFDDADYTRNCEEIAAATKEATKKALRRARREKSPPGHQEEPDPPPAKAPLVPLFEGDISALCSSSESDDDDSSSGSDTSSSHDKRPADE</sequence>
<keyword evidence="7" id="KW-0539">Nucleus</keyword>
<dbReference type="Proteomes" id="UP001143981">
    <property type="component" value="Unassembled WGS sequence"/>
</dbReference>
<keyword evidence="5" id="KW-0507">mRNA processing</keyword>
<feature type="compositionally biased region" description="Basic and acidic residues" evidence="9">
    <location>
        <begin position="183"/>
        <end position="192"/>
    </location>
</feature>
<evidence type="ECO:0000313" key="11">
    <source>
        <dbReference type="EMBL" id="KAJ1735058.1"/>
    </source>
</evidence>
<evidence type="ECO:0000259" key="10">
    <source>
        <dbReference type="Pfam" id="PF22782"/>
    </source>
</evidence>
<keyword evidence="4" id="KW-0963">Cytoplasm</keyword>
<feature type="region of interest" description="Disordered" evidence="9">
    <location>
        <begin position="120"/>
        <end position="152"/>
    </location>
</feature>
<feature type="compositionally biased region" description="Basic and acidic residues" evidence="9">
    <location>
        <begin position="232"/>
        <end position="241"/>
    </location>
</feature>
<dbReference type="GO" id="GO:0006397">
    <property type="term" value="P:mRNA processing"/>
    <property type="evidence" value="ECO:0007669"/>
    <property type="project" value="UniProtKB-KW"/>
</dbReference>
<protein>
    <recommendedName>
        <fullName evidence="10">SDE2-like domain-containing protein</fullName>
    </recommendedName>
</protein>
<dbReference type="PANTHER" id="PTHR12786:SF1">
    <property type="entry name" value="SPLICING REGULATOR SDE2"/>
    <property type="match status" value="1"/>
</dbReference>
<dbReference type="Pfam" id="PF22782">
    <property type="entry name" value="SDE2"/>
    <property type="match status" value="1"/>
</dbReference>
<evidence type="ECO:0000256" key="6">
    <source>
        <dbReference type="ARBA" id="ARBA00023187"/>
    </source>
</evidence>
<evidence type="ECO:0000256" key="8">
    <source>
        <dbReference type="ARBA" id="ARBA00023306"/>
    </source>
</evidence>
<name>A0A9W7YHR4_9FUNG</name>
<dbReference type="EMBL" id="JANBOI010000043">
    <property type="protein sequence ID" value="KAJ1735058.1"/>
    <property type="molecule type" value="Genomic_DNA"/>
</dbReference>
<reference evidence="11" key="1">
    <citation type="submission" date="2022-07" db="EMBL/GenBank/DDBJ databases">
        <title>Phylogenomic reconstructions and comparative analyses of Kickxellomycotina fungi.</title>
        <authorList>
            <person name="Reynolds N.K."/>
            <person name="Stajich J.E."/>
            <person name="Barry K."/>
            <person name="Grigoriev I.V."/>
            <person name="Crous P."/>
            <person name="Smith M.E."/>
        </authorList>
    </citation>
    <scope>NUCLEOTIDE SEQUENCE</scope>
    <source>
        <strain evidence="11">BCRC 34381</strain>
    </source>
</reference>
<evidence type="ECO:0000256" key="5">
    <source>
        <dbReference type="ARBA" id="ARBA00022664"/>
    </source>
</evidence>
<dbReference type="GO" id="GO:0005737">
    <property type="term" value="C:cytoplasm"/>
    <property type="evidence" value="ECO:0007669"/>
    <property type="project" value="UniProtKB-SubCell"/>
</dbReference>
<dbReference type="PANTHER" id="PTHR12786">
    <property type="entry name" value="SPLICING FACTOR SF3A-RELATED"/>
    <property type="match status" value="1"/>
</dbReference>
<evidence type="ECO:0000256" key="1">
    <source>
        <dbReference type="ARBA" id="ARBA00004123"/>
    </source>
</evidence>